<sequence length="182" mass="19947">MTCTIRNTNCKSQISQLHGQSDTTRDVCPCGGRGVKEPSTKPCRNRKLEHAGVGPSATLGKTSHHSPSSQLGASLPRTRRPWPCYLLAEEALAWSIPIIDEVVVEHAGGQSSCGAGAYEGRMDASTAHRAAPFVITDAVDELHERNRAISAMWSRRQIAWPRALQLDKIQLFLLNAKMSWAF</sequence>
<accession>A0A6A6Q9L9</accession>
<dbReference type="AlphaFoldDB" id="A0A6A6Q9L9"/>
<evidence type="ECO:0000256" key="1">
    <source>
        <dbReference type="SAM" id="MobiDB-lite"/>
    </source>
</evidence>
<feature type="region of interest" description="Disordered" evidence="1">
    <location>
        <begin position="35"/>
        <end position="75"/>
    </location>
</feature>
<name>A0A6A6Q9L9_9PEZI</name>
<dbReference type="EMBL" id="MU004204">
    <property type="protein sequence ID" value="KAF2488293.1"/>
    <property type="molecule type" value="Genomic_DNA"/>
</dbReference>
<reference evidence="2" key="1">
    <citation type="journal article" date="2020" name="Stud. Mycol.">
        <title>101 Dothideomycetes genomes: a test case for predicting lifestyles and emergence of pathogens.</title>
        <authorList>
            <person name="Haridas S."/>
            <person name="Albert R."/>
            <person name="Binder M."/>
            <person name="Bloem J."/>
            <person name="Labutti K."/>
            <person name="Salamov A."/>
            <person name="Andreopoulos B."/>
            <person name="Baker S."/>
            <person name="Barry K."/>
            <person name="Bills G."/>
            <person name="Bluhm B."/>
            <person name="Cannon C."/>
            <person name="Castanera R."/>
            <person name="Culley D."/>
            <person name="Daum C."/>
            <person name="Ezra D."/>
            <person name="Gonzalez J."/>
            <person name="Henrissat B."/>
            <person name="Kuo A."/>
            <person name="Liang C."/>
            <person name="Lipzen A."/>
            <person name="Lutzoni F."/>
            <person name="Magnuson J."/>
            <person name="Mondo S."/>
            <person name="Nolan M."/>
            <person name="Ohm R."/>
            <person name="Pangilinan J."/>
            <person name="Park H.-J."/>
            <person name="Ramirez L."/>
            <person name="Alfaro M."/>
            <person name="Sun H."/>
            <person name="Tritt A."/>
            <person name="Yoshinaga Y."/>
            <person name="Zwiers L.-H."/>
            <person name="Turgeon B."/>
            <person name="Goodwin S."/>
            <person name="Spatafora J."/>
            <person name="Crous P."/>
            <person name="Grigoriev I."/>
        </authorList>
    </citation>
    <scope>NUCLEOTIDE SEQUENCE</scope>
    <source>
        <strain evidence="2">CBS 269.34</strain>
    </source>
</reference>
<feature type="compositionally biased region" description="Polar residues" evidence="1">
    <location>
        <begin position="59"/>
        <end position="72"/>
    </location>
</feature>
<dbReference type="Proteomes" id="UP000799750">
    <property type="component" value="Unassembled WGS sequence"/>
</dbReference>
<evidence type="ECO:0000313" key="2">
    <source>
        <dbReference type="EMBL" id="KAF2488293.1"/>
    </source>
</evidence>
<protein>
    <submittedName>
        <fullName evidence="2">Uncharacterized protein</fullName>
    </submittedName>
</protein>
<organism evidence="2 3">
    <name type="scientific">Lophium mytilinum</name>
    <dbReference type="NCBI Taxonomy" id="390894"/>
    <lineage>
        <taxon>Eukaryota</taxon>
        <taxon>Fungi</taxon>
        <taxon>Dikarya</taxon>
        <taxon>Ascomycota</taxon>
        <taxon>Pezizomycotina</taxon>
        <taxon>Dothideomycetes</taxon>
        <taxon>Pleosporomycetidae</taxon>
        <taxon>Mytilinidiales</taxon>
        <taxon>Mytilinidiaceae</taxon>
        <taxon>Lophium</taxon>
    </lineage>
</organism>
<proteinExistence type="predicted"/>
<keyword evidence="3" id="KW-1185">Reference proteome</keyword>
<evidence type="ECO:0000313" key="3">
    <source>
        <dbReference type="Proteomes" id="UP000799750"/>
    </source>
</evidence>
<gene>
    <name evidence="2" type="ORF">BU16DRAFT_568455</name>
</gene>
<dbReference type="OrthoDB" id="10528616at2759"/>